<keyword evidence="5" id="KW-0325">Glycoprotein</keyword>
<dbReference type="OrthoDB" id="5985602at2759"/>
<dbReference type="PANTHER" id="PTHR31021:SF1">
    <property type="entry name" value="CHROMOSOME UNDETERMINED SCAFFOLD_56, WHOLE GENOME SHOTGUN SEQUENCE"/>
    <property type="match status" value="1"/>
</dbReference>
<keyword evidence="9" id="KW-1185">Reference proteome</keyword>
<evidence type="ECO:0000256" key="3">
    <source>
        <dbReference type="ARBA" id="ARBA00022729"/>
    </source>
</evidence>
<feature type="domain" description="APCDD1" evidence="7">
    <location>
        <begin position="73"/>
        <end position="210"/>
    </location>
</feature>
<dbReference type="InterPro" id="IPR029405">
    <property type="entry name" value="APCDD1_dom"/>
</dbReference>
<proteinExistence type="predicted"/>
<dbReference type="InterPro" id="IPR042425">
    <property type="entry name" value="APCDD1"/>
</dbReference>
<evidence type="ECO:0000256" key="2">
    <source>
        <dbReference type="ARBA" id="ARBA00022692"/>
    </source>
</evidence>
<accession>A0A5B7HYQ8</accession>
<dbReference type="EMBL" id="VSRR010040150">
    <property type="protein sequence ID" value="MPC74995.1"/>
    <property type="molecule type" value="Genomic_DNA"/>
</dbReference>
<evidence type="ECO:0000256" key="5">
    <source>
        <dbReference type="ARBA" id="ARBA00023180"/>
    </source>
</evidence>
<dbReference type="Proteomes" id="UP000324222">
    <property type="component" value="Unassembled WGS sequence"/>
</dbReference>
<evidence type="ECO:0000256" key="4">
    <source>
        <dbReference type="ARBA" id="ARBA00023136"/>
    </source>
</evidence>
<keyword evidence="4" id="KW-0472">Membrane</keyword>
<comment type="caution">
    <text evidence="8">The sequence shown here is derived from an EMBL/GenBank/DDBJ whole genome shotgun (WGS) entry which is preliminary data.</text>
</comment>
<feature type="region of interest" description="Disordered" evidence="6">
    <location>
        <begin position="138"/>
        <end position="162"/>
    </location>
</feature>
<dbReference type="PANTHER" id="PTHR31021">
    <property type="entry name" value="ADENOMATOSIS POLYPOSIS COLI DOWN-REGULATED 1"/>
    <property type="match status" value="1"/>
</dbReference>
<dbReference type="GO" id="GO:0017147">
    <property type="term" value="F:Wnt-protein binding"/>
    <property type="evidence" value="ECO:0007669"/>
    <property type="project" value="InterPro"/>
</dbReference>
<evidence type="ECO:0000313" key="8">
    <source>
        <dbReference type="EMBL" id="MPC74995.1"/>
    </source>
</evidence>
<feature type="compositionally biased region" description="Polar residues" evidence="6">
    <location>
        <begin position="151"/>
        <end position="161"/>
    </location>
</feature>
<gene>
    <name evidence="8" type="primary">apcdd1_0</name>
    <name evidence="8" type="ORF">E2C01_069378</name>
</gene>
<dbReference type="AlphaFoldDB" id="A0A5B7HYQ8"/>
<reference evidence="8 9" key="1">
    <citation type="submission" date="2019-05" db="EMBL/GenBank/DDBJ databases">
        <title>Another draft genome of Portunus trituberculatus and its Hox gene families provides insights of decapod evolution.</title>
        <authorList>
            <person name="Jeong J.-H."/>
            <person name="Song I."/>
            <person name="Kim S."/>
            <person name="Choi T."/>
            <person name="Kim D."/>
            <person name="Ryu S."/>
            <person name="Kim W."/>
        </authorList>
    </citation>
    <scope>NUCLEOTIDE SEQUENCE [LARGE SCALE GENOMIC DNA]</scope>
    <source>
        <tissue evidence="8">Muscle</tissue>
    </source>
</reference>
<sequence length="216" mass="23812">MNWCLLPIDTLQRRPSVVLSLRTVRQPVPLLNAGSLLRPGGHTKSTSCCHTHLNTSHLLTEFLTLTVLTSYSFLDLLSLTCTLFPQPWKPHKAYVVLSYAEAANEVTEDEDCSRGLGSAWNELQLLRVEMTMQGHDSGAAAAAANREETQQEGISDGNGSESPRIIRKELFLGDLHTDPSKQELYRPTGYQTPLLHAKYVSVCVCVCVCVCVGGRE</sequence>
<keyword evidence="2" id="KW-0812">Transmembrane</keyword>
<evidence type="ECO:0000313" key="9">
    <source>
        <dbReference type="Proteomes" id="UP000324222"/>
    </source>
</evidence>
<protein>
    <submittedName>
        <fullName evidence="8">Protein APCDD1</fullName>
    </submittedName>
</protein>
<dbReference type="GO" id="GO:0030178">
    <property type="term" value="P:negative regulation of Wnt signaling pathway"/>
    <property type="evidence" value="ECO:0007669"/>
    <property type="project" value="InterPro"/>
</dbReference>
<organism evidence="8 9">
    <name type="scientific">Portunus trituberculatus</name>
    <name type="common">Swimming crab</name>
    <name type="synonym">Neptunus trituberculatus</name>
    <dbReference type="NCBI Taxonomy" id="210409"/>
    <lineage>
        <taxon>Eukaryota</taxon>
        <taxon>Metazoa</taxon>
        <taxon>Ecdysozoa</taxon>
        <taxon>Arthropoda</taxon>
        <taxon>Crustacea</taxon>
        <taxon>Multicrustacea</taxon>
        <taxon>Malacostraca</taxon>
        <taxon>Eumalacostraca</taxon>
        <taxon>Eucarida</taxon>
        <taxon>Decapoda</taxon>
        <taxon>Pleocyemata</taxon>
        <taxon>Brachyura</taxon>
        <taxon>Eubrachyura</taxon>
        <taxon>Portunoidea</taxon>
        <taxon>Portunidae</taxon>
        <taxon>Portuninae</taxon>
        <taxon>Portunus</taxon>
    </lineage>
</organism>
<evidence type="ECO:0000256" key="6">
    <source>
        <dbReference type="SAM" id="MobiDB-lite"/>
    </source>
</evidence>
<evidence type="ECO:0000256" key="1">
    <source>
        <dbReference type="ARBA" id="ARBA00004167"/>
    </source>
</evidence>
<dbReference type="Pfam" id="PF14921">
    <property type="entry name" value="APCDDC"/>
    <property type="match status" value="1"/>
</dbReference>
<comment type="subcellular location">
    <subcellularLocation>
        <location evidence="1">Membrane</location>
        <topology evidence="1">Single-pass membrane protein</topology>
    </subcellularLocation>
</comment>
<dbReference type="GO" id="GO:0005886">
    <property type="term" value="C:plasma membrane"/>
    <property type="evidence" value="ECO:0007669"/>
    <property type="project" value="InterPro"/>
</dbReference>
<name>A0A5B7HYQ8_PORTR</name>
<evidence type="ECO:0000259" key="7">
    <source>
        <dbReference type="Pfam" id="PF14921"/>
    </source>
</evidence>
<keyword evidence="3" id="KW-0732">Signal</keyword>